<keyword evidence="5 7" id="KW-0906">Nuclear pore complex</keyword>
<dbReference type="OrthoDB" id="3098at2759"/>
<keyword evidence="3" id="KW-0653">Protein transport</keyword>
<dbReference type="PANTHER" id="PTHR13003">
    <property type="entry name" value="NUP107-RELATED"/>
    <property type="match status" value="1"/>
</dbReference>
<dbReference type="GO" id="GO:0031965">
    <property type="term" value="C:nuclear membrane"/>
    <property type="evidence" value="ECO:0007669"/>
    <property type="project" value="UniProtKB-SubCell"/>
</dbReference>
<evidence type="ECO:0000256" key="7">
    <source>
        <dbReference type="RuleBase" id="RU365072"/>
    </source>
</evidence>
<dbReference type="EMBL" id="JADNYJ010000045">
    <property type="protein sequence ID" value="KAF8900838.1"/>
    <property type="molecule type" value="Genomic_DNA"/>
</dbReference>
<evidence type="ECO:0000313" key="9">
    <source>
        <dbReference type="Proteomes" id="UP000724874"/>
    </source>
</evidence>
<dbReference type="Pfam" id="PF04121">
    <property type="entry name" value="Nup84_Nup100"/>
    <property type="match status" value="1"/>
</dbReference>
<keyword evidence="4 7" id="KW-0811">Translocation</keyword>
<dbReference type="AlphaFoldDB" id="A0A9P5NPY4"/>
<organism evidence="8 9">
    <name type="scientific">Gymnopilus junonius</name>
    <name type="common">Spectacular rustgill mushroom</name>
    <name type="synonym">Gymnopilus spectabilis subsp. junonius</name>
    <dbReference type="NCBI Taxonomy" id="109634"/>
    <lineage>
        <taxon>Eukaryota</taxon>
        <taxon>Fungi</taxon>
        <taxon>Dikarya</taxon>
        <taxon>Basidiomycota</taxon>
        <taxon>Agaricomycotina</taxon>
        <taxon>Agaricomycetes</taxon>
        <taxon>Agaricomycetidae</taxon>
        <taxon>Agaricales</taxon>
        <taxon>Agaricineae</taxon>
        <taxon>Hymenogastraceae</taxon>
        <taxon>Gymnopilus</taxon>
    </lineage>
</organism>
<keyword evidence="7" id="KW-0472">Membrane</keyword>
<dbReference type="Gene3D" id="1.20.190.50">
    <property type="match status" value="1"/>
</dbReference>
<keyword evidence="1 7" id="KW-0813">Transport</keyword>
<evidence type="ECO:0000256" key="6">
    <source>
        <dbReference type="ARBA" id="ARBA00023242"/>
    </source>
</evidence>
<comment type="similarity">
    <text evidence="7">Belongs to the nucleoporin Nup84/Nup107 family.</text>
</comment>
<reference evidence="8" key="1">
    <citation type="submission" date="2020-11" db="EMBL/GenBank/DDBJ databases">
        <authorList>
            <consortium name="DOE Joint Genome Institute"/>
            <person name="Ahrendt S."/>
            <person name="Riley R."/>
            <person name="Andreopoulos W."/>
            <person name="LaButti K."/>
            <person name="Pangilinan J."/>
            <person name="Ruiz-duenas F.J."/>
            <person name="Barrasa J.M."/>
            <person name="Sanchez-Garcia M."/>
            <person name="Camarero S."/>
            <person name="Miyauchi S."/>
            <person name="Serrano A."/>
            <person name="Linde D."/>
            <person name="Babiker R."/>
            <person name="Drula E."/>
            <person name="Ayuso-Fernandez I."/>
            <person name="Pacheco R."/>
            <person name="Padilla G."/>
            <person name="Ferreira P."/>
            <person name="Barriuso J."/>
            <person name="Kellner H."/>
            <person name="Castanera R."/>
            <person name="Alfaro M."/>
            <person name="Ramirez L."/>
            <person name="Pisabarro A.G."/>
            <person name="Kuo A."/>
            <person name="Tritt A."/>
            <person name="Lipzen A."/>
            <person name="He G."/>
            <person name="Yan M."/>
            <person name="Ng V."/>
            <person name="Cullen D."/>
            <person name="Martin F."/>
            <person name="Rosso M.-N."/>
            <person name="Henrissat B."/>
            <person name="Hibbett D."/>
            <person name="Martinez A.T."/>
            <person name="Grigoriev I.V."/>
        </authorList>
    </citation>
    <scope>NUCLEOTIDE SEQUENCE</scope>
    <source>
        <strain evidence="8">AH 44721</strain>
    </source>
</reference>
<name>A0A9P5NPY4_GYMJU</name>
<dbReference type="GO" id="GO:0006406">
    <property type="term" value="P:mRNA export from nucleus"/>
    <property type="evidence" value="ECO:0007669"/>
    <property type="project" value="TreeGrafter"/>
</dbReference>
<keyword evidence="2" id="KW-0509">mRNA transport</keyword>
<keyword evidence="9" id="KW-1185">Reference proteome</keyword>
<comment type="subcellular location">
    <subcellularLocation>
        <location evidence="7">Nucleus</location>
        <location evidence="7">Nuclear pore complex</location>
    </subcellularLocation>
    <subcellularLocation>
        <location evidence="7">Nucleus membrane</location>
    </subcellularLocation>
</comment>
<evidence type="ECO:0000256" key="5">
    <source>
        <dbReference type="ARBA" id="ARBA00023132"/>
    </source>
</evidence>
<proteinExistence type="inferred from homology"/>
<comment type="subunit">
    <text evidence="7">Part of the nuclear pore complex (NPC).</text>
</comment>
<protein>
    <recommendedName>
        <fullName evidence="7">Nuclear pore complex protein</fullName>
    </recommendedName>
</protein>
<gene>
    <name evidence="8" type="ORF">CPB84DRAFT_1778489</name>
</gene>
<comment type="function">
    <text evidence="7">Functions as a component of the nuclear pore complex (NPC).</text>
</comment>
<dbReference type="PANTHER" id="PTHR13003:SF2">
    <property type="entry name" value="NUCLEAR PORE COMPLEX PROTEIN NUP107"/>
    <property type="match status" value="1"/>
</dbReference>
<dbReference type="Gene3D" id="1.10.3450.20">
    <property type="match status" value="1"/>
</dbReference>
<dbReference type="GO" id="GO:0006606">
    <property type="term" value="P:protein import into nucleus"/>
    <property type="evidence" value="ECO:0007669"/>
    <property type="project" value="TreeGrafter"/>
</dbReference>
<evidence type="ECO:0000256" key="1">
    <source>
        <dbReference type="ARBA" id="ARBA00022448"/>
    </source>
</evidence>
<evidence type="ECO:0000313" key="8">
    <source>
        <dbReference type="EMBL" id="KAF8900838.1"/>
    </source>
</evidence>
<evidence type="ECO:0000256" key="3">
    <source>
        <dbReference type="ARBA" id="ARBA00022927"/>
    </source>
</evidence>
<comment type="caution">
    <text evidence="8">The sequence shown here is derived from an EMBL/GenBank/DDBJ whole genome shotgun (WGS) entry which is preliminary data.</text>
</comment>
<keyword evidence="6 7" id="KW-0539">Nucleus</keyword>
<dbReference type="Proteomes" id="UP000724874">
    <property type="component" value="Unassembled WGS sequence"/>
</dbReference>
<dbReference type="GO" id="GO:0017056">
    <property type="term" value="F:structural constituent of nuclear pore"/>
    <property type="evidence" value="ECO:0007669"/>
    <property type="project" value="UniProtKB-UniRule"/>
</dbReference>
<evidence type="ECO:0000256" key="4">
    <source>
        <dbReference type="ARBA" id="ARBA00023010"/>
    </source>
</evidence>
<evidence type="ECO:0000256" key="2">
    <source>
        <dbReference type="ARBA" id="ARBA00022816"/>
    </source>
</evidence>
<dbReference type="GO" id="GO:0000973">
    <property type="term" value="P:post-transcriptional tethering of RNA polymerase II gene DNA at nuclear periphery"/>
    <property type="evidence" value="ECO:0007669"/>
    <property type="project" value="TreeGrafter"/>
</dbReference>
<dbReference type="GO" id="GO:0031080">
    <property type="term" value="C:nuclear pore outer ring"/>
    <property type="evidence" value="ECO:0007669"/>
    <property type="project" value="TreeGrafter"/>
</dbReference>
<accession>A0A9P5NPY4</accession>
<dbReference type="InterPro" id="IPR007252">
    <property type="entry name" value="Nup84/Nup107"/>
</dbReference>
<sequence length="787" mass="88979">MSSDSLYRSSAEVLSICQSIKDNLEAVLDPDTGYAPRMRQICHEYIEELEDEVDSRSLRDEIEVLRLEKNTWGLLQAVMPPKTEQQPKPSARDLLLENPYIPTSTLAQSIIQASRLLTELLVVREWLQETAPTPSLPEANTGYWKFTKHTIMQGIRTGQGPRDGLVQEMDPDAVNKGDGAGLAADDASYEKSLLQALYGYVRAGRLGDAMEVSRRAHQPWRAASLRGSLLFNWKAISTEPHDEDASDDEEELEGFTGNPNRTLWKLTYQERLLYASISPSFQTISILKSGCRTWEDHLWSDISVMCEERASKELARLAKWSFWEGGLDALEKGVPEVVGGDAVLGEQSKTEETEWEKEVRGTLDALKSVNVIEGPPADHAFHFSQLYIILDQTDSLLTTFSQGLKSDVYRRDTSDYQAMCRFFTHLSLFLQMIGTPTPPEPTHAILEAYIKLLEDNGERDLVALYAAALGVNAVKRYSLFLVSLGLTADFNERRQALTRASQHGLDVLSVARTAAQDSIRDAFKKLPKLQESLPLITERQPPPNDAEMLLLRSIEWTTFMPQTYQNALEHATVILRYFLGAGRIQAAQNLLDLLPPELASIDDPEEIATEYLHYRQFFLIWDSISQVTEWQAQEGLMTQGPGATREAKQVWLAEYRNLIDQAHDKILRLLTTEWLTADDFELSDPKTHSQIAMEQRANELGRIRQIFVPELVLRLHHLLYSSRRLIPENLKRALELANVVADARYNIYNDFTNKSGRTLPEYLLMIRRAVLAGLESGGSDPFRIISA</sequence>